<dbReference type="AlphaFoldDB" id="A0A8T2VC37"/>
<feature type="compositionally biased region" description="Low complexity" evidence="1">
    <location>
        <begin position="767"/>
        <end position="787"/>
    </location>
</feature>
<dbReference type="EMBL" id="CM035407">
    <property type="protein sequence ID" value="KAH7443561.1"/>
    <property type="molecule type" value="Genomic_DNA"/>
</dbReference>
<gene>
    <name evidence="3" type="ORF">KP509_02G040200</name>
</gene>
<name>A0A8T2VC37_CERRI</name>
<evidence type="ECO:0000313" key="4">
    <source>
        <dbReference type="Proteomes" id="UP000825935"/>
    </source>
</evidence>
<feature type="region of interest" description="Disordered" evidence="1">
    <location>
        <begin position="751"/>
        <end position="787"/>
    </location>
</feature>
<accession>A0A8T2VC37</accession>
<dbReference type="OrthoDB" id="168404at2759"/>
<evidence type="ECO:0000256" key="1">
    <source>
        <dbReference type="SAM" id="MobiDB-lite"/>
    </source>
</evidence>
<evidence type="ECO:0000256" key="2">
    <source>
        <dbReference type="SAM" id="SignalP"/>
    </source>
</evidence>
<feature type="region of interest" description="Disordered" evidence="1">
    <location>
        <begin position="646"/>
        <end position="675"/>
    </location>
</feature>
<sequence>MPMMRRVLLCRHDRFLCFLFLILCIPPAANEDNCHLPEHEEWSRLFCAQSDSYVYGAPSFTLQSFTAKNSPLAAETKQMLNKTLRALKGEDVLHGELTDTEQPVYSASTMPLSYKANAWHKVHNSKDSQTSANANYERGRKSIRQSPVLHCHPYKSNIDLARHNHSVKFKPLQLLRSTKCLEHDGIVQEAQFFKHSTPNMPDNMTFEVNDQCSWQYEEYVSSDSLSFIHGKKAVKRLEMNFNSSLFPSLGHNTLNEHIAMLLDEKATRSACNKCMSEELIIKNMKGYTLHVRSVMCRGVNRERNGFKTDNFGDFYLGPWQSTRLHVSYLPDSRSGITNGKLQLVTSDGTFYVALRANVPTCIKTLCQCAALIASVKKIILHVCSLALLFVLFVFGRMLKQEGLIMSDESQLPSIYISDKLFHRARKRTMHNFRCIRDTSKQHYFSLVKAIDTVHKATNSILLYISDASTVRWPKVNIITKNDLRIQSISDKSSLASSLVKKRNTPAHSQACSRTPHKSHRERFSIKDRTTLSKKIHIVPQQETVEILDKTALELSATIRLDKDGDNKLKQKKMKNRATSIMPGRNTSISMPSSPVKSAANMPGTALGSRKETLTRPRSTPSSPMTREIGKLVSPLTSVNDRSIDICKMPDEDEGNRSLMKPSDRNVHEPSSDTTSTEMNMVKTATVGNKDKATAVSRTRFGTLTVSAMFPVQQHSSMQDMFVPQNAVNEGIIGSQSRLDLVSTSAIAPQARAPGSPIAPNHVVSPDSTSLSRNLTSPSSSPFKSKNNSGLYMQQVNSEHIHNCWQSGYSENKMHHTKKIFQQGKWCGNVLNQMHDLSHPQKRQEPLHRSDSVVLYDMWGDHFADLGKRLGSYWIGKENPITVKASSLPPLLQTPPFSVFSCNDPFSR</sequence>
<organism evidence="3 4">
    <name type="scientific">Ceratopteris richardii</name>
    <name type="common">Triangle waterfern</name>
    <dbReference type="NCBI Taxonomy" id="49495"/>
    <lineage>
        <taxon>Eukaryota</taxon>
        <taxon>Viridiplantae</taxon>
        <taxon>Streptophyta</taxon>
        <taxon>Embryophyta</taxon>
        <taxon>Tracheophyta</taxon>
        <taxon>Polypodiopsida</taxon>
        <taxon>Polypodiidae</taxon>
        <taxon>Polypodiales</taxon>
        <taxon>Pteridineae</taxon>
        <taxon>Pteridaceae</taxon>
        <taxon>Parkerioideae</taxon>
        <taxon>Ceratopteris</taxon>
    </lineage>
</organism>
<feature type="signal peptide" evidence="2">
    <location>
        <begin position="1"/>
        <end position="31"/>
    </location>
</feature>
<feature type="region of interest" description="Disordered" evidence="1">
    <location>
        <begin position="581"/>
        <end position="626"/>
    </location>
</feature>
<comment type="caution">
    <text evidence="3">The sequence shown here is derived from an EMBL/GenBank/DDBJ whole genome shotgun (WGS) entry which is preliminary data.</text>
</comment>
<protein>
    <submittedName>
        <fullName evidence="3">Uncharacterized protein</fullName>
    </submittedName>
</protein>
<keyword evidence="4" id="KW-1185">Reference proteome</keyword>
<proteinExistence type="predicted"/>
<feature type="chain" id="PRO_5036275963" evidence="2">
    <location>
        <begin position="32"/>
        <end position="907"/>
    </location>
</feature>
<dbReference type="Proteomes" id="UP000825935">
    <property type="component" value="Chromosome 2"/>
</dbReference>
<feature type="compositionally biased region" description="Basic and acidic residues" evidence="1">
    <location>
        <begin position="661"/>
        <end position="670"/>
    </location>
</feature>
<feature type="compositionally biased region" description="Polar residues" evidence="1">
    <location>
        <begin position="615"/>
        <end position="624"/>
    </location>
</feature>
<keyword evidence="2" id="KW-0732">Signal</keyword>
<dbReference type="EMBL" id="CM035407">
    <property type="protein sequence ID" value="KAH7443564.1"/>
    <property type="molecule type" value="Genomic_DNA"/>
</dbReference>
<feature type="compositionally biased region" description="Polar residues" evidence="1">
    <location>
        <begin position="584"/>
        <end position="595"/>
    </location>
</feature>
<evidence type="ECO:0000313" key="3">
    <source>
        <dbReference type="EMBL" id="KAH7443564.1"/>
    </source>
</evidence>
<feature type="region of interest" description="Disordered" evidence="1">
    <location>
        <begin position="500"/>
        <end position="519"/>
    </location>
</feature>
<reference evidence="3" key="1">
    <citation type="submission" date="2021-08" db="EMBL/GenBank/DDBJ databases">
        <title>WGS assembly of Ceratopteris richardii.</title>
        <authorList>
            <person name="Marchant D.B."/>
            <person name="Chen G."/>
            <person name="Jenkins J."/>
            <person name="Shu S."/>
            <person name="Leebens-Mack J."/>
            <person name="Grimwood J."/>
            <person name="Schmutz J."/>
            <person name="Soltis P."/>
            <person name="Soltis D."/>
            <person name="Chen Z.-H."/>
        </authorList>
    </citation>
    <scope>NUCLEOTIDE SEQUENCE</scope>
    <source>
        <strain evidence="3">Whitten #5841</strain>
        <tissue evidence="3">Leaf</tissue>
    </source>
</reference>